<organism evidence="1 2">
    <name type="scientific">Anopheles quadriannulatus</name>
    <name type="common">Mosquito</name>
    <dbReference type="NCBI Taxonomy" id="34691"/>
    <lineage>
        <taxon>Eukaryota</taxon>
        <taxon>Metazoa</taxon>
        <taxon>Ecdysozoa</taxon>
        <taxon>Arthropoda</taxon>
        <taxon>Hexapoda</taxon>
        <taxon>Insecta</taxon>
        <taxon>Pterygota</taxon>
        <taxon>Neoptera</taxon>
        <taxon>Endopterygota</taxon>
        <taxon>Diptera</taxon>
        <taxon>Nematocera</taxon>
        <taxon>Culicoidea</taxon>
        <taxon>Culicidae</taxon>
        <taxon>Anophelinae</taxon>
        <taxon>Anopheles</taxon>
    </lineage>
</organism>
<protein>
    <submittedName>
        <fullName evidence="1">Uncharacterized protein</fullName>
    </submittedName>
</protein>
<proteinExistence type="predicted"/>
<dbReference type="AlphaFoldDB" id="A0A182XJ19"/>
<sequence>MESSTVVGWKERLQKRWDAFYLQWQIYSMTYFLEPWEKCLLRNLNTLDIGKSPPKTKDTCEKEATDNIYGQLVYAWY</sequence>
<name>A0A182XJ19_ANOQN</name>
<dbReference type="EnsemblMetazoa" id="AQUA009855-RA">
    <property type="protein sequence ID" value="AQUA009855-PA"/>
    <property type="gene ID" value="AQUA009855"/>
</dbReference>
<evidence type="ECO:0000313" key="1">
    <source>
        <dbReference type="EnsemblMetazoa" id="AQUA009855-PA"/>
    </source>
</evidence>
<accession>A0A182XJ19</accession>
<keyword evidence="2" id="KW-1185">Reference proteome</keyword>
<dbReference type="VEuPathDB" id="VectorBase:AQUA009855"/>
<reference evidence="1" key="1">
    <citation type="submission" date="2020-05" db="UniProtKB">
        <authorList>
            <consortium name="EnsemblMetazoa"/>
        </authorList>
    </citation>
    <scope>IDENTIFICATION</scope>
    <source>
        <strain evidence="1">SANGQUA</strain>
    </source>
</reference>
<dbReference type="Proteomes" id="UP000076407">
    <property type="component" value="Unassembled WGS sequence"/>
</dbReference>
<evidence type="ECO:0000313" key="2">
    <source>
        <dbReference type="Proteomes" id="UP000076407"/>
    </source>
</evidence>